<feature type="region of interest" description="Disordered" evidence="2">
    <location>
        <begin position="1"/>
        <end position="78"/>
    </location>
</feature>
<dbReference type="InterPro" id="IPR005516">
    <property type="entry name" value="Remorin_C"/>
</dbReference>
<feature type="compositionally biased region" description="Low complexity" evidence="2">
    <location>
        <begin position="45"/>
        <end position="58"/>
    </location>
</feature>
<dbReference type="OMA" id="WEKTHTA"/>
<reference evidence="5" key="2">
    <citation type="submission" date="2025-08" db="UniProtKB">
        <authorList>
            <consortium name="RefSeq"/>
        </authorList>
    </citation>
    <scope>IDENTIFICATION</scope>
    <source>
        <tissue evidence="5">Leaf</tissue>
    </source>
</reference>
<dbReference type="STRING" id="4097.A0A1S3XUN0"/>
<evidence type="ECO:0000313" key="5">
    <source>
        <dbReference type="RefSeq" id="XP_016443651.1"/>
    </source>
</evidence>
<evidence type="ECO:0000259" key="3">
    <source>
        <dbReference type="Pfam" id="PF03763"/>
    </source>
</evidence>
<dbReference type="AlphaFoldDB" id="A0A1S3XUN0"/>
<dbReference type="KEGG" id="nta:107768994"/>
<evidence type="ECO:0000256" key="2">
    <source>
        <dbReference type="SAM" id="MobiDB-lite"/>
    </source>
</evidence>
<dbReference type="Proteomes" id="UP000790787">
    <property type="component" value="Chromosome 23"/>
</dbReference>
<sequence>MEATVMSRVEERTKPVVPPPPITQEPPLASVAMATPNDVVKPPLHDTTTTPTPTPLTTVDIPMQKTDPLSKRSSKGSLDRDVALAQLETEKRSSFVKAWEESEKSKVDNKAQKKLSAVARWENTRKAKLEAKPKKLEEQLEHKKAEYAEKIKNKVALIHKEANEKRAMVDARRGKEILKAEEMAAKYRATGQTPKKFLGCF</sequence>
<evidence type="ECO:0000313" key="4">
    <source>
        <dbReference type="Proteomes" id="UP000790787"/>
    </source>
</evidence>
<gene>
    <name evidence="5" type="primary">LOC107768994</name>
</gene>
<dbReference type="PANTHER" id="PTHR31775:SF31">
    <property type="entry name" value="REMORIN-LIKE"/>
    <property type="match status" value="1"/>
</dbReference>
<organism evidence="4 5">
    <name type="scientific">Nicotiana tabacum</name>
    <name type="common">Common tobacco</name>
    <dbReference type="NCBI Taxonomy" id="4097"/>
    <lineage>
        <taxon>Eukaryota</taxon>
        <taxon>Viridiplantae</taxon>
        <taxon>Streptophyta</taxon>
        <taxon>Embryophyta</taxon>
        <taxon>Tracheophyta</taxon>
        <taxon>Spermatophyta</taxon>
        <taxon>Magnoliopsida</taxon>
        <taxon>eudicotyledons</taxon>
        <taxon>Gunneridae</taxon>
        <taxon>Pentapetalae</taxon>
        <taxon>asterids</taxon>
        <taxon>lamiids</taxon>
        <taxon>Solanales</taxon>
        <taxon>Solanaceae</taxon>
        <taxon>Nicotianoideae</taxon>
        <taxon>Nicotianeae</taxon>
        <taxon>Nicotiana</taxon>
    </lineage>
</organism>
<dbReference type="GeneID" id="107768994"/>
<dbReference type="RefSeq" id="XP_016443651.1">
    <property type="nucleotide sequence ID" value="XM_016588165.1"/>
</dbReference>
<dbReference type="PANTHER" id="PTHR31775">
    <property type="entry name" value="OS02G0117200 PROTEIN"/>
    <property type="match status" value="1"/>
</dbReference>
<keyword evidence="4" id="KW-1185">Reference proteome</keyword>
<dbReference type="OrthoDB" id="684343at2759"/>
<name>A0A1S3XUN0_TOBAC</name>
<dbReference type="Pfam" id="PF03763">
    <property type="entry name" value="Remorin_C"/>
    <property type="match status" value="1"/>
</dbReference>
<feature type="domain" description="Remorin C-terminal" evidence="3">
    <location>
        <begin position="90"/>
        <end position="196"/>
    </location>
</feature>
<protein>
    <submittedName>
        <fullName evidence="5">Remorin-like</fullName>
    </submittedName>
</protein>
<dbReference type="PaxDb" id="4097-A0A1S3XUN0"/>
<reference evidence="4" key="1">
    <citation type="journal article" date="2014" name="Nat. Commun.">
        <title>The tobacco genome sequence and its comparison with those of tomato and potato.</title>
        <authorList>
            <person name="Sierro N."/>
            <person name="Battey J.N."/>
            <person name="Ouadi S."/>
            <person name="Bakaher N."/>
            <person name="Bovet L."/>
            <person name="Willig A."/>
            <person name="Goepfert S."/>
            <person name="Peitsch M.C."/>
            <person name="Ivanov N.V."/>
        </authorList>
    </citation>
    <scope>NUCLEOTIDE SEQUENCE [LARGE SCALE GENOMIC DNA]</scope>
</reference>
<accession>A0A1S3XUN0</accession>
<comment type="similarity">
    <text evidence="1">Belongs to the remorin family.</text>
</comment>
<proteinExistence type="inferred from homology"/>
<evidence type="ECO:0000256" key="1">
    <source>
        <dbReference type="ARBA" id="ARBA00005711"/>
    </source>
</evidence>
<dbReference type="RefSeq" id="XP_016443651.1">
    <property type="nucleotide sequence ID" value="XM_016588165.2"/>
</dbReference>